<dbReference type="PANTHER" id="PTHR30419:SF2">
    <property type="entry name" value="LYSR FAMILY TRANSCRIPTIONAL REGULATOR"/>
    <property type="match status" value="1"/>
</dbReference>
<evidence type="ECO:0000313" key="2">
    <source>
        <dbReference type="EMBL" id="KAB1660190.1"/>
    </source>
</evidence>
<dbReference type="PANTHER" id="PTHR30419">
    <property type="entry name" value="HTH-TYPE TRANSCRIPTIONAL REGULATOR YBHD"/>
    <property type="match status" value="1"/>
</dbReference>
<dbReference type="EMBL" id="WBJZ01000004">
    <property type="protein sequence ID" value="KAB1660190.1"/>
    <property type="molecule type" value="Genomic_DNA"/>
</dbReference>
<gene>
    <name evidence="2" type="ORF">F8O01_04535</name>
</gene>
<sequence length="215" mass="23029">MERFRDGPEALVRVVSNTSAVDALTEFLAASLARIPDMRVAVSETTSAEAAGRVRDGAGDLGVVSSVPDPTGLAVTDLWPDPLFLVARAPRGDRGVMSFEEAIRGPMIGLGEHSPLQRLIDEQAHALGVTPTYRVRLPTLDAVHAVAGTGAGTAVIPYGTIRRLRAAPDTVHPIDADWARRQAMLITRTAFVPSSAQQQFIEALLRYRDEQDAPG</sequence>
<organism evidence="2 3">
    <name type="scientific">Pseudoclavibacter chungangensis</name>
    <dbReference type="NCBI Taxonomy" id="587635"/>
    <lineage>
        <taxon>Bacteria</taxon>
        <taxon>Bacillati</taxon>
        <taxon>Actinomycetota</taxon>
        <taxon>Actinomycetes</taxon>
        <taxon>Micrococcales</taxon>
        <taxon>Microbacteriaceae</taxon>
        <taxon>Pseudoclavibacter</taxon>
    </lineage>
</organism>
<evidence type="ECO:0000259" key="1">
    <source>
        <dbReference type="Pfam" id="PF03466"/>
    </source>
</evidence>
<evidence type="ECO:0000313" key="3">
    <source>
        <dbReference type="Proteomes" id="UP000467240"/>
    </source>
</evidence>
<dbReference type="InterPro" id="IPR005119">
    <property type="entry name" value="LysR_subst-bd"/>
</dbReference>
<dbReference type="GO" id="GO:0005829">
    <property type="term" value="C:cytosol"/>
    <property type="evidence" value="ECO:0007669"/>
    <property type="project" value="TreeGrafter"/>
</dbReference>
<dbReference type="Gene3D" id="3.40.190.290">
    <property type="match status" value="1"/>
</dbReference>
<accession>A0A7J5C277</accession>
<dbReference type="Proteomes" id="UP000467240">
    <property type="component" value="Unassembled WGS sequence"/>
</dbReference>
<dbReference type="InterPro" id="IPR050950">
    <property type="entry name" value="HTH-type_LysR_regulators"/>
</dbReference>
<dbReference type="AlphaFoldDB" id="A0A7J5C277"/>
<proteinExistence type="predicted"/>
<protein>
    <submittedName>
        <fullName evidence="2">LysR family transcriptional regulator</fullName>
    </submittedName>
</protein>
<dbReference type="RefSeq" id="WP_158039686.1">
    <property type="nucleotide sequence ID" value="NZ_JACCFV010000001.1"/>
</dbReference>
<name>A0A7J5C277_9MICO</name>
<dbReference type="Pfam" id="PF03466">
    <property type="entry name" value="LysR_substrate"/>
    <property type="match status" value="1"/>
</dbReference>
<reference evidence="2 3" key="1">
    <citation type="submission" date="2019-09" db="EMBL/GenBank/DDBJ databases">
        <title>Phylogeny of genus Pseudoclavibacter and closely related genus.</title>
        <authorList>
            <person name="Li Y."/>
        </authorList>
    </citation>
    <scope>NUCLEOTIDE SEQUENCE [LARGE SCALE GENOMIC DNA]</scope>
    <source>
        <strain evidence="2 3">DSM 23821</strain>
    </source>
</reference>
<dbReference type="GO" id="GO:0006355">
    <property type="term" value="P:regulation of DNA-templated transcription"/>
    <property type="evidence" value="ECO:0007669"/>
    <property type="project" value="TreeGrafter"/>
</dbReference>
<comment type="caution">
    <text evidence="2">The sequence shown here is derived from an EMBL/GenBank/DDBJ whole genome shotgun (WGS) entry which is preliminary data.</text>
</comment>
<dbReference type="SUPFAM" id="SSF53850">
    <property type="entry name" value="Periplasmic binding protein-like II"/>
    <property type="match status" value="1"/>
</dbReference>
<feature type="domain" description="LysR substrate-binding" evidence="1">
    <location>
        <begin position="9"/>
        <end position="206"/>
    </location>
</feature>
<dbReference type="OrthoDB" id="9808620at2"/>
<keyword evidence="3" id="KW-1185">Reference proteome</keyword>